<sequence length="508" mass="54939">MQGSSYFSKLKFLIVAGVGLFGDGYLNISIGLVVPMLGYLYFEDEKNKIPTLSGSLIKSALAIGMMCGQVAFGVFGDALGRHKIYGKELMFTIFGTLMVILMPWGHISHQSVLAWMTVFRIVTGFGTGGDYPMTSSLSAEHTPMGSRAKLVGSIFSFIGLGSMASSIVYLVLLAAFKSSVQENIRHLQWVWRLLFGIGLVPPLCTLYFRLTMPESKPYEKCMHVTICPSIVSADESPDVANETSLKQIGQRGLHQQWRDFREYFSEWKHAKVLFGVSAAWFLFDIAYYGINLNQSIVLSKIGYGKAATPWGTLWNTAVGNIIVSSAGYLPGFYVGIFLPDLVGRVSQQFWCSVGVVIFYAIWAGVSNHTSTGGLITIFTLSQLVLNMGPNVTTFLLPVEVFPTRVRGTAHGIAAASGKAGAIVTSFAFGFLTDAIGLPGVLGFLAGIMALCAAVTLLIPETKGRSIDEIERGVLYGDDDGIKSVGTPSSAASPELEGRDQIFPKTVEV</sequence>
<feature type="transmembrane region" description="Helical" evidence="5">
    <location>
        <begin position="154"/>
        <end position="177"/>
    </location>
</feature>
<feature type="transmembrane region" description="Helical" evidence="5">
    <location>
        <begin position="189"/>
        <end position="210"/>
    </location>
</feature>
<keyword evidence="3 5" id="KW-1133">Transmembrane helix</keyword>
<dbReference type="GeneID" id="27335474"/>
<gene>
    <name evidence="7" type="ORF">PV08_08391</name>
</gene>
<dbReference type="RefSeq" id="XP_016233420.1">
    <property type="nucleotide sequence ID" value="XM_016382717.1"/>
</dbReference>
<dbReference type="Proteomes" id="UP000053328">
    <property type="component" value="Unassembled WGS sequence"/>
</dbReference>
<dbReference type="Gene3D" id="1.20.1250.20">
    <property type="entry name" value="MFS general substrate transporter like domains"/>
    <property type="match status" value="2"/>
</dbReference>
<feature type="transmembrane region" description="Helical" evidence="5">
    <location>
        <begin position="272"/>
        <end position="290"/>
    </location>
</feature>
<evidence type="ECO:0000256" key="3">
    <source>
        <dbReference type="ARBA" id="ARBA00022989"/>
    </source>
</evidence>
<dbReference type="PANTHER" id="PTHR24064">
    <property type="entry name" value="SOLUTE CARRIER FAMILY 22 MEMBER"/>
    <property type="match status" value="1"/>
</dbReference>
<dbReference type="VEuPathDB" id="FungiDB:PV08_08391"/>
<feature type="transmembrane region" description="Helical" evidence="5">
    <location>
        <begin position="12"/>
        <end position="36"/>
    </location>
</feature>
<dbReference type="SUPFAM" id="SSF103473">
    <property type="entry name" value="MFS general substrate transporter"/>
    <property type="match status" value="1"/>
</dbReference>
<feature type="transmembrane region" description="Helical" evidence="5">
    <location>
        <begin position="437"/>
        <end position="458"/>
    </location>
</feature>
<dbReference type="Pfam" id="PF00083">
    <property type="entry name" value="Sugar_tr"/>
    <property type="match status" value="1"/>
</dbReference>
<feature type="transmembrane region" description="Helical" evidence="5">
    <location>
        <begin position="371"/>
        <end position="396"/>
    </location>
</feature>
<dbReference type="STRING" id="91928.A0A0D2BPZ6"/>
<evidence type="ECO:0000313" key="8">
    <source>
        <dbReference type="Proteomes" id="UP000053328"/>
    </source>
</evidence>
<evidence type="ECO:0000256" key="5">
    <source>
        <dbReference type="SAM" id="Phobius"/>
    </source>
</evidence>
<evidence type="ECO:0000256" key="1">
    <source>
        <dbReference type="ARBA" id="ARBA00004141"/>
    </source>
</evidence>
<dbReference type="OrthoDB" id="433512at2759"/>
<accession>A0A0D2BPZ6</accession>
<evidence type="ECO:0000313" key="7">
    <source>
        <dbReference type="EMBL" id="KIW13204.1"/>
    </source>
</evidence>
<dbReference type="InterPro" id="IPR005829">
    <property type="entry name" value="Sugar_transporter_CS"/>
</dbReference>
<proteinExistence type="predicted"/>
<dbReference type="InterPro" id="IPR005828">
    <property type="entry name" value="MFS_sugar_transport-like"/>
</dbReference>
<dbReference type="AlphaFoldDB" id="A0A0D2BPZ6"/>
<dbReference type="GO" id="GO:0022857">
    <property type="term" value="F:transmembrane transporter activity"/>
    <property type="evidence" value="ECO:0007669"/>
    <property type="project" value="InterPro"/>
</dbReference>
<evidence type="ECO:0000256" key="4">
    <source>
        <dbReference type="ARBA" id="ARBA00023136"/>
    </source>
</evidence>
<feature type="domain" description="Major facilitator superfamily (MFS) profile" evidence="6">
    <location>
        <begin position="12"/>
        <end position="463"/>
    </location>
</feature>
<dbReference type="GO" id="GO:0016020">
    <property type="term" value="C:membrane"/>
    <property type="evidence" value="ECO:0007669"/>
    <property type="project" value="UniProtKB-SubCell"/>
</dbReference>
<comment type="subcellular location">
    <subcellularLocation>
        <location evidence="1">Membrane</location>
        <topology evidence="1">Multi-pass membrane protein</topology>
    </subcellularLocation>
</comment>
<name>A0A0D2BPZ6_9EURO</name>
<dbReference type="CDD" id="cd17364">
    <property type="entry name" value="MFS_PhT"/>
    <property type="match status" value="1"/>
</dbReference>
<dbReference type="PROSITE" id="PS50850">
    <property type="entry name" value="MFS"/>
    <property type="match status" value="1"/>
</dbReference>
<feature type="transmembrane region" description="Helical" evidence="5">
    <location>
        <begin position="317"/>
        <end position="337"/>
    </location>
</feature>
<reference evidence="7 8" key="1">
    <citation type="submission" date="2015-01" db="EMBL/GenBank/DDBJ databases">
        <title>The Genome Sequence of Exophiala spinifera CBS89968.</title>
        <authorList>
            <consortium name="The Broad Institute Genomics Platform"/>
            <person name="Cuomo C."/>
            <person name="de Hoog S."/>
            <person name="Gorbushina A."/>
            <person name="Stielow B."/>
            <person name="Teixiera M."/>
            <person name="Abouelleil A."/>
            <person name="Chapman S.B."/>
            <person name="Priest M."/>
            <person name="Young S.K."/>
            <person name="Wortman J."/>
            <person name="Nusbaum C."/>
            <person name="Birren B."/>
        </authorList>
    </citation>
    <scope>NUCLEOTIDE SEQUENCE [LARGE SCALE GENOMIC DNA]</scope>
    <source>
        <strain evidence="7 8">CBS 89968</strain>
    </source>
</reference>
<dbReference type="EMBL" id="KN847497">
    <property type="protein sequence ID" value="KIW13204.1"/>
    <property type="molecule type" value="Genomic_DNA"/>
</dbReference>
<dbReference type="InterPro" id="IPR036259">
    <property type="entry name" value="MFS_trans_sf"/>
</dbReference>
<keyword evidence="8" id="KW-1185">Reference proteome</keyword>
<keyword evidence="4 5" id="KW-0472">Membrane</keyword>
<feature type="transmembrane region" description="Helical" evidence="5">
    <location>
        <begin position="56"/>
        <end position="76"/>
    </location>
</feature>
<dbReference type="InterPro" id="IPR020846">
    <property type="entry name" value="MFS_dom"/>
</dbReference>
<evidence type="ECO:0000259" key="6">
    <source>
        <dbReference type="PROSITE" id="PS50850"/>
    </source>
</evidence>
<evidence type="ECO:0000256" key="2">
    <source>
        <dbReference type="ARBA" id="ARBA00022692"/>
    </source>
</evidence>
<dbReference type="HOGENOM" id="CLU_001265_46_14_1"/>
<feature type="transmembrane region" description="Helical" evidence="5">
    <location>
        <begin position="88"/>
        <end position="107"/>
    </location>
</feature>
<feature type="transmembrane region" description="Helical" evidence="5">
    <location>
        <begin position="349"/>
        <end position="365"/>
    </location>
</feature>
<organism evidence="7 8">
    <name type="scientific">Exophiala spinifera</name>
    <dbReference type="NCBI Taxonomy" id="91928"/>
    <lineage>
        <taxon>Eukaryota</taxon>
        <taxon>Fungi</taxon>
        <taxon>Dikarya</taxon>
        <taxon>Ascomycota</taxon>
        <taxon>Pezizomycotina</taxon>
        <taxon>Eurotiomycetes</taxon>
        <taxon>Chaetothyriomycetidae</taxon>
        <taxon>Chaetothyriales</taxon>
        <taxon>Herpotrichiellaceae</taxon>
        <taxon>Exophiala</taxon>
    </lineage>
</organism>
<keyword evidence="2 5" id="KW-0812">Transmembrane</keyword>
<dbReference type="PROSITE" id="PS00217">
    <property type="entry name" value="SUGAR_TRANSPORT_2"/>
    <property type="match status" value="1"/>
</dbReference>
<protein>
    <recommendedName>
        <fullName evidence="6">Major facilitator superfamily (MFS) profile domain-containing protein</fullName>
    </recommendedName>
</protein>